<proteinExistence type="predicted"/>
<accession>A0A7J9BCP5</accession>
<keyword evidence="3" id="KW-1185">Reference proteome</keyword>
<dbReference type="EMBL" id="JABEZY010000002">
    <property type="protein sequence ID" value="MBA0734028.1"/>
    <property type="molecule type" value="Genomic_DNA"/>
</dbReference>
<feature type="transmembrane region" description="Helical" evidence="1">
    <location>
        <begin position="38"/>
        <end position="60"/>
    </location>
</feature>
<dbReference type="Proteomes" id="UP000593579">
    <property type="component" value="Unassembled WGS sequence"/>
</dbReference>
<keyword evidence="1" id="KW-0472">Membrane</keyword>
<keyword evidence="1" id="KW-1133">Transmembrane helix</keyword>
<name>A0A7J9BCP5_GOSGO</name>
<keyword evidence="1" id="KW-0812">Transmembrane</keyword>
<comment type="caution">
    <text evidence="2">The sequence shown here is derived from an EMBL/GenBank/DDBJ whole genome shotgun (WGS) entry which is preliminary data.</text>
</comment>
<sequence length="75" mass="8145">MKVPMVFLRVWLLLLSCVFCFSSSMRLARFLVSIPIRILLVGLGGVLLFMIGFLGCAALLGSTSRVLSKVVALSL</sequence>
<protein>
    <recommendedName>
        <fullName evidence="4">Transmembrane protein</fullName>
    </recommendedName>
</protein>
<evidence type="ECO:0008006" key="4">
    <source>
        <dbReference type="Google" id="ProtNLM"/>
    </source>
</evidence>
<evidence type="ECO:0000256" key="1">
    <source>
        <dbReference type="SAM" id="Phobius"/>
    </source>
</evidence>
<evidence type="ECO:0000313" key="3">
    <source>
        <dbReference type="Proteomes" id="UP000593579"/>
    </source>
</evidence>
<organism evidence="2 3">
    <name type="scientific">Gossypium gossypioides</name>
    <name type="common">Mexican cotton</name>
    <name type="synonym">Selera gossypioides</name>
    <dbReference type="NCBI Taxonomy" id="34282"/>
    <lineage>
        <taxon>Eukaryota</taxon>
        <taxon>Viridiplantae</taxon>
        <taxon>Streptophyta</taxon>
        <taxon>Embryophyta</taxon>
        <taxon>Tracheophyta</taxon>
        <taxon>Spermatophyta</taxon>
        <taxon>Magnoliopsida</taxon>
        <taxon>eudicotyledons</taxon>
        <taxon>Gunneridae</taxon>
        <taxon>Pentapetalae</taxon>
        <taxon>rosids</taxon>
        <taxon>malvids</taxon>
        <taxon>Malvales</taxon>
        <taxon>Malvaceae</taxon>
        <taxon>Malvoideae</taxon>
        <taxon>Gossypium</taxon>
    </lineage>
</organism>
<evidence type="ECO:0000313" key="2">
    <source>
        <dbReference type="EMBL" id="MBA0734028.1"/>
    </source>
</evidence>
<gene>
    <name evidence="2" type="ORF">Gogos_017981</name>
</gene>
<dbReference type="AlphaFoldDB" id="A0A7J9BCP5"/>
<reference evidence="2 3" key="1">
    <citation type="journal article" date="2019" name="Genome Biol. Evol.">
        <title>Insights into the evolution of the New World diploid cottons (Gossypium, subgenus Houzingenia) based on genome sequencing.</title>
        <authorList>
            <person name="Grover C.E."/>
            <person name="Arick M.A. 2nd"/>
            <person name="Thrash A."/>
            <person name="Conover J.L."/>
            <person name="Sanders W.S."/>
            <person name="Peterson D.G."/>
            <person name="Frelichowski J.E."/>
            <person name="Scheffler J.A."/>
            <person name="Scheffler B.E."/>
            <person name="Wendel J.F."/>
        </authorList>
    </citation>
    <scope>NUCLEOTIDE SEQUENCE [LARGE SCALE GENOMIC DNA]</scope>
    <source>
        <strain evidence="2">5</strain>
        <tissue evidence="2">Leaf</tissue>
    </source>
</reference>